<dbReference type="AlphaFoldDB" id="A0A219B5L1"/>
<gene>
    <name evidence="2" type="ORF">B5C34_07995</name>
</gene>
<comment type="caution">
    <text evidence="2">The sequence shown here is derived from an EMBL/GenBank/DDBJ whole genome shotgun (WGS) entry which is preliminary data.</text>
</comment>
<dbReference type="Pfam" id="PF10074">
    <property type="entry name" value="RovC_DNA-bd"/>
    <property type="match status" value="1"/>
</dbReference>
<dbReference type="InterPro" id="IPR018754">
    <property type="entry name" value="RovC-like_DNA-bd"/>
</dbReference>
<evidence type="ECO:0000313" key="2">
    <source>
        <dbReference type="EMBL" id="OWV33406.1"/>
    </source>
</evidence>
<protein>
    <recommendedName>
        <fullName evidence="1">T6SS Transcription factor RovC-like DNA binding domain-containing protein</fullName>
    </recommendedName>
</protein>
<evidence type="ECO:0000259" key="1">
    <source>
        <dbReference type="Pfam" id="PF10074"/>
    </source>
</evidence>
<name>A0A219B5L1_9SPHN</name>
<keyword evidence="3" id="KW-1185">Reference proteome</keyword>
<proteinExistence type="predicted"/>
<accession>A0A219B5L1</accession>
<feature type="domain" description="T6SS Transcription factor RovC-like DNA binding" evidence="1">
    <location>
        <begin position="95"/>
        <end position="198"/>
    </location>
</feature>
<evidence type="ECO:0000313" key="3">
    <source>
        <dbReference type="Proteomes" id="UP000198462"/>
    </source>
</evidence>
<dbReference type="Proteomes" id="UP000198462">
    <property type="component" value="Unassembled WGS sequence"/>
</dbReference>
<reference evidence="3" key="1">
    <citation type="submission" date="2017-05" db="EMBL/GenBank/DDBJ databases">
        <authorList>
            <person name="Lin X."/>
        </authorList>
    </citation>
    <scope>NUCLEOTIDE SEQUENCE [LARGE SCALE GENOMIC DNA]</scope>
    <source>
        <strain evidence="3">JLT2012</strain>
    </source>
</reference>
<organism evidence="2 3">
    <name type="scientific">Pacificimonas flava</name>
    <dbReference type="NCBI Taxonomy" id="1234595"/>
    <lineage>
        <taxon>Bacteria</taxon>
        <taxon>Pseudomonadati</taxon>
        <taxon>Pseudomonadota</taxon>
        <taxon>Alphaproteobacteria</taxon>
        <taxon>Sphingomonadales</taxon>
        <taxon>Sphingosinicellaceae</taxon>
        <taxon>Pacificimonas</taxon>
    </lineage>
</organism>
<sequence>MIPIQPTPSVTGGCDFPARPSLSALRQDVLWSPLANPAVLLADDAPEFLPPSSSLAAPADVRPSPEGLHAIHRGGIVAQILLLSGRKTDRTSAVILPLDDDLPDRVEAVLRLWQALNARPVTRDGRITPYQRRRIRLMMRAADGRANGATYRQIAIALFGPERVAAEPWKTSPLRDAVIGLIESAGPFINGGYRKLLRHRRRS</sequence>
<dbReference type="EMBL" id="NFZT01000001">
    <property type="protein sequence ID" value="OWV33406.1"/>
    <property type="molecule type" value="Genomic_DNA"/>
</dbReference>